<feature type="domain" description="Oxidoreductase molybdopterin-binding" evidence="1">
    <location>
        <begin position="61"/>
        <end position="195"/>
    </location>
</feature>
<dbReference type="InterPro" id="IPR000572">
    <property type="entry name" value="OxRdtase_Mopterin-bd_dom"/>
</dbReference>
<protein>
    <submittedName>
        <fullName evidence="2">Sulfite oxidase-like oxidoreductase</fullName>
    </submittedName>
</protein>
<dbReference type="PANTHER" id="PTHR43032">
    <property type="entry name" value="PROTEIN-METHIONINE-SULFOXIDE REDUCTASE"/>
    <property type="match status" value="1"/>
</dbReference>
<sequence>MTQPSRDLTLTGELVVGGGRETDQVMTGNGLPPGQRRVEGFPRFGTHLSRPAPAVPLAPVIEVRGAVTAHVDLPLAVLSDLPRTEITADFHCVAGWSATGLRWEGVSFETFYRALIEPALLPGATITHLLCRGLDGWKAAVTIEDVLAADVLLAQNLNDRPLDSDHGAPVRLVSPSQYGYINIKHLCRIDVLTAAPATTEGPLIRSHPRGRVWEEERHGFLPGRVVRPIYRSLIRPIRFLSSRGSRS</sequence>
<evidence type="ECO:0000313" key="3">
    <source>
        <dbReference type="Proteomes" id="UP001500280"/>
    </source>
</evidence>
<reference evidence="3" key="1">
    <citation type="journal article" date="2019" name="Int. J. Syst. Evol. Microbiol.">
        <title>The Global Catalogue of Microorganisms (GCM) 10K type strain sequencing project: providing services to taxonomists for standard genome sequencing and annotation.</title>
        <authorList>
            <consortium name="The Broad Institute Genomics Platform"/>
            <consortium name="The Broad Institute Genome Sequencing Center for Infectious Disease"/>
            <person name="Wu L."/>
            <person name="Ma J."/>
        </authorList>
    </citation>
    <scope>NUCLEOTIDE SEQUENCE [LARGE SCALE GENOMIC DNA]</scope>
    <source>
        <strain evidence="3">JCM 14307</strain>
    </source>
</reference>
<organism evidence="2 3">
    <name type="scientific">Kribbella yunnanensis</name>
    <dbReference type="NCBI Taxonomy" id="190194"/>
    <lineage>
        <taxon>Bacteria</taxon>
        <taxon>Bacillati</taxon>
        <taxon>Actinomycetota</taxon>
        <taxon>Actinomycetes</taxon>
        <taxon>Propionibacteriales</taxon>
        <taxon>Kribbellaceae</taxon>
        <taxon>Kribbella</taxon>
    </lineage>
</organism>
<dbReference type="Gene3D" id="3.90.420.10">
    <property type="entry name" value="Oxidoreductase, molybdopterin-binding domain"/>
    <property type="match status" value="1"/>
</dbReference>
<evidence type="ECO:0000259" key="1">
    <source>
        <dbReference type="Pfam" id="PF00174"/>
    </source>
</evidence>
<proteinExistence type="predicted"/>
<accession>A0ABP4SMS1</accession>
<dbReference type="InterPro" id="IPR036374">
    <property type="entry name" value="OxRdtase_Mopterin-bd_sf"/>
</dbReference>
<dbReference type="EMBL" id="BAAANF010000004">
    <property type="protein sequence ID" value="GAA1674255.1"/>
    <property type="molecule type" value="Genomic_DNA"/>
</dbReference>
<dbReference type="Pfam" id="PF00174">
    <property type="entry name" value="Oxidored_molyb"/>
    <property type="match status" value="1"/>
</dbReference>
<name>A0ABP4SMS1_9ACTN</name>
<keyword evidence="3" id="KW-1185">Reference proteome</keyword>
<gene>
    <name evidence="2" type="ORF">GCM10009745_16610</name>
</gene>
<dbReference type="SUPFAM" id="SSF56524">
    <property type="entry name" value="Oxidoreductase molybdopterin-binding domain"/>
    <property type="match status" value="1"/>
</dbReference>
<comment type="caution">
    <text evidence="2">The sequence shown here is derived from an EMBL/GenBank/DDBJ whole genome shotgun (WGS) entry which is preliminary data.</text>
</comment>
<evidence type="ECO:0000313" key="2">
    <source>
        <dbReference type="EMBL" id="GAA1674255.1"/>
    </source>
</evidence>
<dbReference type="Proteomes" id="UP001500280">
    <property type="component" value="Unassembled WGS sequence"/>
</dbReference>